<dbReference type="Proteomes" id="UP001299596">
    <property type="component" value="Unassembled WGS sequence"/>
</dbReference>
<reference evidence="1 2" key="1">
    <citation type="submission" date="2023-12" db="EMBL/GenBank/DDBJ databases">
        <title>Description of new species of Mycobacterium terrae complex isolated from sewage at the Sao Paulo Zoological Park Foundation in Brazil.</title>
        <authorList>
            <person name="Romagnoli C.L."/>
            <person name="Conceicao E.C."/>
            <person name="Machado E."/>
            <person name="Barreto L.B.P.F."/>
            <person name="Sharma A."/>
            <person name="Silva N.M."/>
            <person name="Marques L.E."/>
            <person name="Juliana M.A."/>
            <person name="Lourenco M.C.S."/>
            <person name="Digiampietri L.A."/>
            <person name="Suffys P.N."/>
            <person name="Viana-Niero C."/>
        </authorList>
    </citation>
    <scope>NUCLEOTIDE SEQUENCE [LARGE SCALE GENOMIC DNA]</scope>
    <source>
        <strain evidence="1 2">MYC098</strain>
    </source>
</reference>
<dbReference type="EMBL" id="JAYJJR010000005">
    <property type="protein sequence ID" value="MEB3021482.1"/>
    <property type="molecule type" value="Genomic_DNA"/>
</dbReference>
<name>A0ABU5XJI3_9MYCO</name>
<sequence length="248" mass="28381">MTDARLLWPRITRSVAETIFQTDVAQDIVPDARTTHPEITYGTTGGRISANEIEQLRKAVLQVAEHYGYLTESNRSAGSNAFDREVARVLVAEMDLSWDEAGQPGIWSFLSLVVLPDVTAWRWRGTTDSTPTKVRWICIDPTRHTWGRLWWQETLCRDHIDLLSKFNESELNQLFERTSFTRNRDFFLTFALAIATNLGEAGRRPFIRDVAKRMRRRLAFIDTFSLDPFELQTIIDGVVGESLSALTT</sequence>
<proteinExistence type="predicted"/>
<organism evidence="1 2">
    <name type="scientific">[Mycobacterium] crassicus</name>
    <dbReference type="NCBI Taxonomy" id="2872309"/>
    <lineage>
        <taxon>Bacteria</taxon>
        <taxon>Bacillati</taxon>
        <taxon>Actinomycetota</taxon>
        <taxon>Actinomycetes</taxon>
        <taxon>Mycobacteriales</taxon>
        <taxon>Mycobacteriaceae</taxon>
        <taxon>Mycolicibacter</taxon>
    </lineage>
</organism>
<evidence type="ECO:0000313" key="2">
    <source>
        <dbReference type="Proteomes" id="UP001299596"/>
    </source>
</evidence>
<dbReference type="RefSeq" id="WP_225406154.1">
    <property type="nucleotide sequence ID" value="NZ_JAYJJR010000005.1"/>
</dbReference>
<dbReference type="Pfam" id="PF19866">
    <property type="entry name" value="DUF6339"/>
    <property type="match status" value="1"/>
</dbReference>
<dbReference type="InterPro" id="IPR045920">
    <property type="entry name" value="DUF6339"/>
</dbReference>
<accession>A0ABU5XJI3</accession>
<keyword evidence="2" id="KW-1185">Reference proteome</keyword>
<evidence type="ECO:0000313" key="1">
    <source>
        <dbReference type="EMBL" id="MEB3021482.1"/>
    </source>
</evidence>
<comment type="caution">
    <text evidence="1">The sequence shown here is derived from an EMBL/GenBank/DDBJ whole genome shotgun (WGS) entry which is preliminary data.</text>
</comment>
<protein>
    <submittedName>
        <fullName evidence="1">Uncharacterized protein</fullName>
    </submittedName>
</protein>
<gene>
    <name evidence="1" type="ORF">K6T79_10530</name>
</gene>